<dbReference type="GO" id="GO:0030951">
    <property type="term" value="P:establishment or maintenance of microtubule cytoskeleton polarity"/>
    <property type="evidence" value="ECO:0007669"/>
    <property type="project" value="InterPro"/>
</dbReference>
<reference evidence="1 2" key="1">
    <citation type="journal article" date="2014" name="Agronomy (Basel)">
        <title>A Draft Genome Sequence for Ensete ventricosum, the Drought-Tolerant Tree Against Hunger.</title>
        <authorList>
            <person name="Harrison J."/>
            <person name="Moore K.A."/>
            <person name="Paszkiewicz K."/>
            <person name="Jones T."/>
            <person name="Grant M."/>
            <person name="Ambacheew D."/>
            <person name="Muzemil S."/>
            <person name="Studholme D.J."/>
        </authorList>
    </citation>
    <scope>NUCLEOTIDE SEQUENCE [LARGE SCALE GENOMIC DNA]</scope>
</reference>
<dbReference type="GO" id="GO:0061863">
    <property type="term" value="F:microtubule plus end polymerase"/>
    <property type="evidence" value="ECO:0007669"/>
    <property type="project" value="InterPro"/>
</dbReference>
<name>A0A427AS08_ENSVE</name>
<dbReference type="GO" id="GO:0046785">
    <property type="term" value="P:microtubule polymerization"/>
    <property type="evidence" value="ECO:0007669"/>
    <property type="project" value="InterPro"/>
</dbReference>
<accession>A0A427AS08</accession>
<dbReference type="InterPro" id="IPR016024">
    <property type="entry name" value="ARM-type_fold"/>
</dbReference>
<dbReference type="GO" id="GO:0051010">
    <property type="term" value="F:microtubule plus-end binding"/>
    <property type="evidence" value="ECO:0007669"/>
    <property type="project" value="InterPro"/>
</dbReference>
<dbReference type="AlphaFoldDB" id="A0A427AS08"/>
<dbReference type="Proteomes" id="UP000287651">
    <property type="component" value="Unassembled WGS sequence"/>
</dbReference>
<evidence type="ECO:0000313" key="2">
    <source>
        <dbReference type="Proteomes" id="UP000287651"/>
    </source>
</evidence>
<dbReference type="Gene3D" id="1.25.10.10">
    <property type="entry name" value="Leucine-rich Repeat Variant"/>
    <property type="match status" value="1"/>
</dbReference>
<dbReference type="PANTHER" id="PTHR12609">
    <property type="entry name" value="MICROTUBULE ASSOCIATED PROTEIN XMAP215"/>
    <property type="match status" value="1"/>
</dbReference>
<proteinExistence type="predicted"/>
<protein>
    <submittedName>
        <fullName evidence="1">Uncharacterized protein</fullName>
    </submittedName>
</protein>
<evidence type="ECO:0000313" key="1">
    <source>
        <dbReference type="EMBL" id="RRT79039.1"/>
    </source>
</evidence>
<comment type="caution">
    <text evidence="1">The sequence shown here is derived from an EMBL/GenBank/DDBJ whole genome shotgun (WGS) entry which is preliminary data.</text>
</comment>
<dbReference type="EMBL" id="AMZH03001513">
    <property type="protein sequence ID" value="RRT79039.1"/>
    <property type="molecule type" value="Genomic_DNA"/>
</dbReference>
<dbReference type="SUPFAM" id="SSF48371">
    <property type="entry name" value="ARM repeat"/>
    <property type="match status" value="1"/>
</dbReference>
<organism evidence="1 2">
    <name type="scientific">Ensete ventricosum</name>
    <name type="common">Abyssinian banana</name>
    <name type="synonym">Musa ensete</name>
    <dbReference type="NCBI Taxonomy" id="4639"/>
    <lineage>
        <taxon>Eukaryota</taxon>
        <taxon>Viridiplantae</taxon>
        <taxon>Streptophyta</taxon>
        <taxon>Embryophyta</taxon>
        <taxon>Tracheophyta</taxon>
        <taxon>Spermatophyta</taxon>
        <taxon>Magnoliopsida</taxon>
        <taxon>Liliopsida</taxon>
        <taxon>Zingiberales</taxon>
        <taxon>Musaceae</taxon>
        <taxon>Ensete</taxon>
    </lineage>
</organism>
<dbReference type="InterPro" id="IPR011989">
    <property type="entry name" value="ARM-like"/>
</dbReference>
<dbReference type="GO" id="GO:0007051">
    <property type="term" value="P:spindle organization"/>
    <property type="evidence" value="ECO:0007669"/>
    <property type="project" value="InterPro"/>
</dbReference>
<sequence length="193" mass="21000">MPNTLCLLTAVGLLKQEVENPQNLDQSAEILIRFLCAVPGWDIKGFMTDVKPALLSALDSEYEKNPYVVRLESIESINKILEEAHKRIQPAGTVELLGALRGRLCDSNKNLVMVTLTVIGSLASAMGSPVEKSSKVPYITVALADPKLGAEGRKDLFDWLTRHLTKANDLSDASHLLKPTAAALTVGLNLEMH</sequence>
<gene>
    <name evidence="1" type="ORF">B296_00026148</name>
</gene>
<dbReference type="InterPro" id="IPR045110">
    <property type="entry name" value="XMAP215"/>
</dbReference>